<dbReference type="InterPro" id="IPR051393">
    <property type="entry name" value="ABC_transporter_permease"/>
</dbReference>
<evidence type="ECO:0000256" key="5">
    <source>
        <dbReference type="ARBA" id="ARBA00022989"/>
    </source>
</evidence>
<dbReference type="AlphaFoldDB" id="A0A211ZL26"/>
<comment type="similarity">
    <text evidence="7">Belongs to the binding-protein-dependent transport system permease family.</text>
</comment>
<protein>
    <submittedName>
        <fullName evidence="10">Lactose ABC transporter permease</fullName>
    </submittedName>
</protein>
<dbReference type="GO" id="GO:0055085">
    <property type="term" value="P:transmembrane transport"/>
    <property type="evidence" value="ECO:0007669"/>
    <property type="project" value="InterPro"/>
</dbReference>
<keyword evidence="6 7" id="KW-0472">Membrane</keyword>
<dbReference type="Proteomes" id="UP000196655">
    <property type="component" value="Unassembled WGS sequence"/>
</dbReference>
<feature type="transmembrane region" description="Helical" evidence="7">
    <location>
        <begin position="39"/>
        <end position="58"/>
    </location>
</feature>
<proteinExistence type="inferred from homology"/>
<evidence type="ECO:0000256" key="6">
    <source>
        <dbReference type="ARBA" id="ARBA00023136"/>
    </source>
</evidence>
<dbReference type="PANTHER" id="PTHR30193:SF37">
    <property type="entry name" value="INNER MEMBRANE ABC TRANSPORTER PERMEASE PROTEIN YCJO"/>
    <property type="match status" value="1"/>
</dbReference>
<accession>A0A211ZL26</accession>
<feature type="transmembrane region" description="Helical" evidence="7">
    <location>
        <begin position="98"/>
        <end position="120"/>
    </location>
</feature>
<keyword evidence="4 7" id="KW-0812">Transmembrane</keyword>
<dbReference type="PANTHER" id="PTHR30193">
    <property type="entry name" value="ABC TRANSPORTER PERMEASE PROTEIN"/>
    <property type="match status" value="1"/>
</dbReference>
<dbReference type="OrthoDB" id="9805108at2"/>
<keyword evidence="3" id="KW-1003">Cell membrane</keyword>
<evidence type="ECO:0000256" key="3">
    <source>
        <dbReference type="ARBA" id="ARBA00022475"/>
    </source>
</evidence>
<dbReference type="InterPro" id="IPR000515">
    <property type="entry name" value="MetI-like"/>
</dbReference>
<feature type="transmembrane region" description="Helical" evidence="7">
    <location>
        <begin position="287"/>
        <end position="311"/>
    </location>
</feature>
<evidence type="ECO:0000256" key="1">
    <source>
        <dbReference type="ARBA" id="ARBA00004651"/>
    </source>
</evidence>
<feature type="region of interest" description="Disordered" evidence="8">
    <location>
        <begin position="1"/>
        <end position="22"/>
    </location>
</feature>
<sequence>MGAATRAGLQAPRTRGAPAAASSEAGAGWRRRRHALAPYWFLLPFFLVFGVFWCWPIIDSALLSLQNTRVNPWAWNIGINWRRLLVDRAFQEALKNTLIILVIQVPVMLALATLLALALNSPLLKLRPIYRFAFFAPVVVSDVAYSVVFRLLFNGQFGAVNHGLAALGLAPVDWLHDPNAAMATIMVAVTWRWTGYNAIILLAGLQSIPRDLYEAAAIDGATPADKFFRITLPLLKPILIFCLVLSIIGTMQLFTEPWLITERGGPGGATETLGTYLYKQGFVSLNFGYAAAIAYTIAAMAAVMAALNLMLTRGRKA</sequence>
<dbReference type="RefSeq" id="WP_088152269.1">
    <property type="nucleotide sequence ID" value="NZ_NHON01000030.1"/>
</dbReference>
<reference evidence="11" key="1">
    <citation type="submission" date="2017-05" db="EMBL/GenBank/DDBJ databases">
        <authorList>
            <person name="Macchi M."/>
            <person name="Festa S."/>
            <person name="Coppotelli B.M."/>
            <person name="Morelli I.S."/>
        </authorList>
    </citation>
    <scope>NUCLEOTIDE SEQUENCE [LARGE SCALE GENOMIC DNA]</scope>
    <source>
        <strain evidence="11">I</strain>
    </source>
</reference>
<evidence type="ECO:0000313" key="11">
    <source>
        <dbReference type="Proteomes" id="UP000196655"/>
    </source>
</evidence>
<keyword evidence="5 7" id="KW-1133">Transmembrane helix</keyword>
<gene>
    <name evidence="10" type="ORF">BWR60_17345</name>
</gene>
<name>A0A211ZL26_9PROT</name>
<organism evidence="10 11">
    <name type="scientific">Inquilinus limosus</name>
    <dbReference type="NCBI Taxonomy" id="171674"/>
    <lineage>
        <taxon>Bacteria</taxon>
        <taxon>Pseudomonadati</taxon>
        <taxon>Pseudomonadota</taxon>
        <taxon>Alphaproteobacteria</taxon>
        <taxon>Rhodospirillales</taxon>
        <taxon>Rhodospirillaceae</taxon>
        <taxon>Inquilinus</taxon>
    </lineage>
</organism>
<dbReference type="SUPFAM" id="SSF161098">
    <property type="entry name" value="MetI-like"/>
    <property type="match status" value="1"/>
</dbReference>
<dbReference type="Gene3D" id="1.10.3720.10">
    <property type="entry name" value="MetI-like"/>
    <property type="match status" value="1"/>
</dbReference>
<dbReference type="InterPro" id="IPR035906">
    <property type="entry name" value="MetI-like_sf"/>
</dbReference>
<feature type="transmembrane region" description="Helical" evidence="7">
    <location>
        <begin position="234"/>
        <end position="254"/>
    </location>
</feature>
<dbReference type="GO" id="GO:0005886">
    <property type="term" value="C:plasma membrane"/>
    <property type="evidence" value="ECO:0007669"/>
    <property type="project" value="UniProtKB-SubCell"/>
</dbReference>
<evidence type="ECO:0000256" key="8">
    <source>
        <dbReference type="SAM" id="MobiDB-lite"/>
    </source>
</evidence>
<feature type="domain" description="ABC transmembrane type-1" evidence="9">
    <location>
        <begin position="94"/>
        <end position="308"/>
    </location>
</feature>
<evidence type="ECO:0000256" key="7">
    <source>
        <dbReference type="RuleBase" id="RU363032"/>
    </source>
</evidence>
<feature type="transmembrane region" description="Helical" evidence="7">
    <location>
        <begin position="132"/>
        <end position="153"/>
    </location>
</feature>
<keyword evidence="11" id="KW-1185">Reference proteome</keyword>
<dbReference type="Pfam" id="PF00528">
    <property type="entry name" value="BPD_transp_1"/>
    <property type="match status" value="1"/>
</dbReference>
<evidence type="ECO:0000313" key="10">
    <source>
        <dbReference type="EMBL" id="OWJ65983.1"/>
    </source>
</evidence>
<dbReference type="PROSITE" id="PS50928">
    <property type="entry name" value="ABC_TM1"/>
    <property type="match status" value="1"/>
</dbReference>
<feature type="transmembrane region" description="Helical" evidence="7">
    <location>
        <begin position="180"/>
        <end position="203"/>
    </location>
</feature>
<comment type="subcellular location">
    <subcellularLocation>
        <location evidence="1 7">Cell membrane</location>
        <topology evidence="1 7">Multi-pass membrane protein</topology>
    </subcellularLocation>
</comment>
<evidence type="ECO:0000256" key="2">
    <source>
        <dbReference type="ARBA" id="ARBA00022448"/>
    </source>
</evidence>
<dbReference type="STRING" id="1122125.GCA_000423185_05775"/>
<comment type="caution">
    <text evidence="10">The sequence shown here is derived from an EMBL/GenBank/DDBJ whole genome shotgun (WGS) entry which is preliminary data.</text>
</comment>
<evidence type="ECO:0000259" key="9">
    <source>
        <dbReference type="PROSITE" id="PS50928"/>
    </source>
</evidence>
<keyword evidence="2 7" id="KW-0813">Transport</keyword>
<dbReference type="CDD" id="cd06261">
    <property type="entry name" value="TM_PBP2"/>
    <property type="match status" value="1"/>
</dbReference>
<dbReference type="EMBL" id="NHON01000030">
    <property type="protein sequence ID" value="OWJ65983.1"/>
    <property type="molecule type" value="Genomic_DNA"/>
</dbReference>
<evidence type="ECO:0000256" key="4">
    <source>
        <dbReference type="ARBA" id="ARBA00022692"/>
    </source>
</evidence>